<evidence type="ECO:0000256" key="5">
    <source>
        <dbReference type="ARBA" id="ARBA00023136"/>
    </source>
</evidence>
<dbReference type="RefSeq" id="WP_256131269.1">
    <property type="nucleotide sequence ID" value="NZ_JANFXK010000004.1"/>
</dbReference>
<dbReference type="Pfam" id="PF02133">
    <property type="entry name" value="Transp_cyt_pur"/>
    <property type="match status" value="1"/>
</dbReference>
<feature type="transmembrane region" description="Helical" evidence="6">
    <location>
        <begin position="280"/>
        <end position="298"/>
    </location>
</feature>
<feature type="transmembrane region" description="Helical" evidence="6">
    <location>
        <begin position="360"/>
        <end position="379"/>
    </location>
</feature>
<evidence type="ECO:0000313" key="7">
    <source>
        <dbReference type="EMBL" id="MCQ4636081.1"/>
    </source>
</evidence>
<keyword evidence="5 6" id="KW-0472">Membrane</keyword>
<dbReference type="Proteomes" id="UP001524502">
    <property type="component" value="Unassembled WGS sequence"/>
</dbReference>
<feature type="transmembrane region" description="Helical" evidence="6">
    <location>
        <begin position="78"/>
        <end position="95"/>
    </location>
</feature>
<reference evidence="7 8" key="1">
    <citation type="submission" date="2022-06" db="EMBL/GenBank/DDBJ databases">
        <title>Isolation of gut microbiota from human fecal samples.</title>
        <authorList>
            <person name="Pamer E.G."/>
            <person name="Barat B."/>
            <person name="Waligurski E."/>
            <person name="Medina S."/>
            <person name="Paddock L."/>
            <person name="Mostad J."/>
        </authorList>
    </citation>
    <scope>NUCLEOTIDE SEQUENCE [LARGE SCALE GENOMIC DNA]</scope>
    <source>
        <strain evidence="7 8">SL.3.17</strain>
    </source>
</reference>
<comment type="subcellular location">
    <subcellularLocation>
        <location evidence="1">Membrane</location>
        <topology evidence="1">Multi-pass membrane protein</topology>
    </subcellularLocation>
</comment>
<feature type="transmembrane region" description="Helical" evidence="6">
    <location>
        <begin position="323"/>
        <end position="348"/>
    </location>
</feature>
<dbReference type="CDD" id="cd11485">
    <property type="entry name" value="SLC-NCS1sbd_YbbW-like"/>
    <property type="match status" value="1"/>
</dbReference>
<evidence type="ECO:0000313" key="8">
    <source>
        <dbReference type="Proteomes" id="UP001524502"/>
    </source>
</evidence>
<feature type="transmembrane region" description="Helical" evidence="6">
    <location>
        <begin position="52"/>
        <end position="72"/>
    </location>
</feature>
<organism evidence="7 8">
    <name type="scientific">Anaerovorax odorimutans</name>
    <dbReference type="NCBI Taxonomy" id="109327"/>
    <lineage>
        <taxon>Bacteria</taxon>
        <taxon>Bacillati</taxon>
        <taxon>Bacillota</taxon>
        <taxon>Clostridia</taxon>
        <taxon>Peptostreptococcales</taxon>
        <taxon>Anaerovoracaceae</taxon>
        <taxon>Anaerovorax</taxon>
    </lineage>
</organism>
<gene>
    <name evidence="7" type="ORF">NE619_05025</name>
</gene>
<evidence type="ECO:0000256" key="4">
    <source>
        <dbReference type="ARBA" id="ARBA00022989"/>
    </source>
</evidence>
<feature type="transmembrane region" description="Helical" evidence="6">
    <location>
        <begin position="234"/>
        <end position="260"/>
    </location>
</feature>
<dbReference type="PANTHER" id="PTHR30618:SF0">
    <property type="entry name" value="PURINE-URACIL PERMEASE NCS1"/>
    <property type="match status" value="1"/>
</dbReference>
<evidence type="ECO:0000256" key="2">
    <source>
        <dbReference type="ARBA" id="ARBA00008974"/>
    </source>
</evidence>
<dbReference type="InterPro" id="IPR001248">
    <property type="entry name" value="Pur-cyt_permease"/>
</dbReference>
<feature type="transmembrane region" description="Helical" evidence="6">
    <location>
        <begin position="470"/>
        <end position="487"/>
    </location>
</feature>
<feature type="transmembrane region" description="Helical" evidence="6">
    <location>
        <begin position="443"/>
        <end position="464"/>
    </location>
</feature>
<name>A0ABT1RLK5_9FIRM</name>
<sequence length="521" mass="56673">MEKKYTQTEFSKGLFELNEETLKELADSKYMNADLVPTSATERTWNTYNIGMLWVGMVICITGFSYAAALIALGMGPIPALINVLIGNLIVLIPMQLNSHAGTRYGVPFPVFARISFGRLGSHLPSLMRAVVAAGWCAVQCWVGGAAFSSIISIFSSSWDTEGMGRFIGFGLFLVVTLILGLRGSEGIKKLESLGSPILIVLCIGLVCWIVSLGNDCGVSVGDMFLAGNEEATLAANGGFLYVFLAGITSNIAVWATLALNIPDFSRYAKSQKAQFRGQLYAMPTSVIVLATIGAMFAKVTEVAYGQAQFDPTAVLLHLNNKVVVLIVSLGVIIGTLTTNMAANVVAPANGFANLAPRKISYKVGIVITCILCIVYRPWWMYGDAGAFMFAWLGTCGTILGPVAAILVADYFVIKKKRINVKALYDAKDDTYNYNKGWNIRAIAAWVLGFIVPLLGKFGIGGTVTMWLDANSYIVGFLIAFVLYILFMKSEKKSYVSEEKFEEITEKKYAEDKKEDILQNV</sequence>
<feature type="transmembrane region" description="Helical" evidence="6">
    <location>
        <begin position="391"/>
        <end position="414"/>
    </location>
</feature>
<comment type="similarity">
    <text evidence="2">Belongs to the purine-cytosine permease (2.A.39) family.</text>
</comment>
<accession>A0ABT1RLK5</accession>
<keyword evidence="8" id="KW-1185">Reference proteome</keyword>
<keyword evidence="3 6" id="KW-0812">Transmembrane</keyword>
<dbReference type="Gene3D" id="1.10.4160.10">
    <property type="entry name" value="Hydantoin permease"/>
    <property type="match status" value="1"/>
</dbReference>
<comment type="caution">
    <text evidence="7">The sequence shown here is derived from an EMBL/GenBank/DDBJ whole genome shotgun (WGS) entry which is preliminary data.</text>
</comment>
<feature type="transmembrane region" description="Helical" evidence="6">
    <location>
        <begin position="127"/>
        <end position="152"/>
    </location>
</feature>
<dbReference type="EMBL" id="JANFXK010000004">
    <property type="protein sequence ID" value="MCQ4636081.1"/>
    <property type="molecule type" value="Genomic_DNA"/>
</dbReference>
<protein>
    <submittedName>
        <fullName evidence="7">NCS1 family nucleobase:cation symporter-1</fullName>
    </submittedName>
</protein>
<feature type="transmembrane region" description="Helical" evidence="6">
    <location>
        <begin position="164"/>
        <end position="182"/>
    </location>
</feature>
<evidence type="ECO:0000256" key="6">
    <source>
        <dbReference type="SAM" id="Phobius"/>
    </source>
</evidence>
<dbReference type="PANTHER" id="PTHR30618">
    <property type="entry name" value="NCS1 FAMILY PURINE/PYRIMIDINE TRANSPORTER"/>
    <property type="match status" value="1"/>
</dbReference>
<dbReference type="InterPro" id="IPR045225">
    <property type="entry name" value="Uracil/uridine/allantoin_perm"/>
</dbReference>
<feature type="transmembrane region" description="Helical" evidence="6">
    <location>
        <begin position="194"/>
        <end position="214"/>
    </location>
</feature>
<evidence type="ECO:0000256" key="1">
    <source>
        <dbReference type="ARBA" id="ARBA00004141"/>
    </source>
</evidence>
<evidence type="ECO:0000256" key="3">
    <source>
        <dbReference type="ARBA" id="ARBA00022692"/>
    </source>
</evidence>
<keyword evidence="4 6" id="KW-1133">Transmembrane helix</keyword>
<proteinExistence type="inferred from homology"/>